<dbReference type="PANTHER" id="PTHR45527">
    <property type="entry name" value="NONRIBOSOMAL PEPTIDE SYNTHETASE"/>
    <property type="match status" value="1"/>
</dbReference>
<dbReference type="SUPFAM" id="SSF47336">
    <property type="entry name" value="ACP-like"/>
    <property type="match status" value="1"/>
</dbReference>
<dbReference type="FunFam" id="1.10.1200.10:FF:000005">
    <property type="entry name" value="Nonribosomal peptide synthetase 1"/>
    <property type="match status" value="1"/>
</dbReference>
<dbReference type="GO" id="GO:0031177">
    <property type="term" value="F:phosphopantetheine binding"/>
    <property type="evidence" value="ECO:0007669"/>
    <property type="project" value="InterPro"/>
</dbReference>
<evidence type="ECO:0000313" key="6">
    <source>
        <dbReference type="Proteomes" id="UP000071644"/>
    </source>
</evidence>
<dbReference type="InterPro" id="IPR025110">
    <property type="entry name" value="AMP-bd_C"/>
</dbReference>
<evidence type="ECO:0000256" key="1">
    <source>
        <dbReference type="ARBA" id="ARBA00001957"/>
    </source>
</evidence>
<dbReference type="InterPro" id="IPR006162">
    <property type="entry name" value="Ppantetheine_attach_site"/>
</dbReference>
<dbReference type="InterPro" id="IPR020845">
    <property type="entry name" value="AMP-binding_CS"/>
</dbReference>
<dbReference type="Proteomes" id="UP000071644">
    <property type="component" value="Unassembled WGS sequence"/>
</dbReference>
<dbReference type="InterPro" id="IPR020806">
    <property type="entry name" value="PKS_PP-bd"/>
</dbReference>
<dbReference type="NCBIfam" id="TIGR01733">
    <property type="entry name" value="AA-adenyl-dom"/>
    <property type="match status" value="1"/>
</dbReference>
<dbReference type="InterPro" id="IPR023213">
    <property type="entry name" value="CAT-like_dom_sf"/>
</dbReference>
<comment type="caution">
    <text evidence="5">The sequence shown here is derived from an EMBL/GenBank/DDBJ whole genome shotgun (WGS) entry which is preliminary data.</text>
</comment>
<dbReference type="InterPro" id="IPR010071">
    <property type="entry name" value="AA_adenyl_dom"/>
</dbReference>
<dbReference type="Pfam" id="PF00501">
    <property type="entry name" value="AMP-binding"/>
    <property type="match status" value="2"/>
</dbReference>
<dbReference type="RefSeq" id="WP_153008577.1">
    <property type="nucleotide sequence ID" value="NZ_LDSN01000059.1"/>
</dbReference>
<feature type="non-terminal residue" evidence="5">
    <location>
        <position position="1799"/>
    </location>
</feature>
<evidence type="ECO:0000259" key="4">
    <source>
        <dbReference type="PROSITE" id="PS50075"/>
    </source>
</evidence>
<sequence length="1799" mass="197079">MNADKSLKLARRFIELPVDKRHLFLDGLRAEGIDFSQFPIAADVQVPDRDALSYAQQRMWFLWQLDPRSGAYNLPSAVRLSGPLNVAALEQAFACLVERHQSLRTVFAEGADGQVRQVAAKHPVHVAKHSLVELDADAQARRVRELAEQEALQPFDLAVGPLMRVSLLTLGAQEHVLLLTLHHIVSDGWSMNVLIDEFVQAYQAFAAGVEPALPALPVQYMDYALWQRKWLEAGEQARQLDYWREQLGDEQPLLELATDFPRPAVASQRGQRHELVIDPALAEQLRALARQHNVTLFMVLLAAFNVLLYRHTGQTDLRIGVPVANRNRAEVEGLIGLFVNTQVLRTTLQGQQSVASLLGAVKQTAAGAQAHQDLPFEQLVEALDLDRSLSHNPLFQVMYNHLPNVADIEVMTVGEGLELRPLEASSRPTPFDLTLTTFERGGHLHASLTYASELFEPATIARMAGHWLQLLQAMSEDADQPLDQLPLLDAHQTALLHQQATGPQAPAAPSALEMFEAQVQRVPHALALTFAGQRLSYAELDARANALALQLVELGVGAQVCVGLAAGRSLEMVIGLLAVWKAGAAYVPLDPAFPAQRLAYMIEDSRVGVLLTQQVLQASLPQLAGVTTLLLDPARPEVSARGPQRPIDAAELAYVIYTSGSTGTAKGVAVSHAALGNYLQGIFQTLPLQGASSMAVVSTLAADLGHTVLFGALCSGRSLHIIEQDVALDPQRFGAYMQDHGIDVLKIVPSHLEALLGADQPQQVLPARCLVLGGEACSPALIERLRALGRCDIINHYGPTETTVGVLTQSLSAADSPIVLGRPLPNTSTQVLDAGLQRQAPGSHGELYIGGAGLARGYQNRPGMTAERFVPDPFGAPGARLYRTGDRVRRLPSGELAFLGRVDRQVKLRGYRIDLDEVLLALRAAPQVRDAAVLLVGEAAHAQLVAYVVYAGTDAQAQLEAWLQARLPDYMLPSTYQALAVMPLTANGKLDTRALPQPTQARAAAAHVPPVTEREHALAGIWEQVLKVPAVGLGDNFFSLGGHSLLAVQIVSRVRRQLGLDLPLRAMFDTANLGELAQALEHCERYREQTAVAALPRSERLPASFAQQRQWLYWTLQPQSTAYHTPLAVRLQGELDRQALQRAMDTLLARHEALRTTFVQEDGQLYQQVQPAGAVDLQWTALPDASQPQLELAVRAEITRLFDLHQGPLMRVKVIERAMDEWVLVLTLHHITSDGWSMSLLVHEFVELYSAFNAGHTCPLQPLAVQYADYAHWQRQWLAQGEMKRQQAYWVERLGGEPVVLSLPTDHPRTAQLSDRGGRLDLHLPQDLERQVRELAQAQGVTLFQLFLGSFALLLQRHSGQPDLRIGVPVNNRNSQELEAVVGFFVNTLVMRLCPQPEQSSGHWLQTVKEVTLSAQANQDLPFDRLVEVLNPQRALNHNPLFQVMYNHLSTVGATATGTSLPGLQARELQLDGGGAQFELSLETLETPQGISVALVYAADLFEAATIERMAAHWQTLLRGMVACPAQAIGELPMLAASEQHGLRTWNQTAQRYPDEYCVHRLIEQQAQRSPEASAVVFGARHLTYRQLNNAANSLALQLIEGGVGPDVLVGIAAERSLELVIGLLAILKAGGAYLPLDPDYPEERLAYMIEDSRMALLLHAPGLRLPVPEGLATLELPALQADPAHVPNPHVDLAPEHLAYVIYTSGSTGKPKGAGNRHVALANRLYWMQQAYELTAADRVLQKTPFSFDVSVWEFFWPLMTGAQLVVAEPGAHRDPAQLVALIEQHGISTLHFVPSML</sequence>
<dbReference type="Gene3D" id="3.40.50.980">
    <property type="match status" value="4"/>
</dbReference>
<dbReference type="PROSITE" id="PS50075">
    <property type="entry name" value="CARRIER"/>
    <property type="match status" value="1"/>
</dbReference>
<comment type="cofactor">
    <cofactor evidence="1">
        <name>pantetheine 4'-phosphate</name>
        <dbReference type="ChEBI" id="CHEBI:47942"/>
    </cofactor>
</comment>
<dbReference type="GO" id="GO:0047527">
    <property type="term" value="F:2,3-dihydroxybenzoate-serine ligase activity"/>
    <property type="evidence" value="ECO:0007669"/>
    <property type="project" value="TreeGrafter"/>
</dbReference>
<gene>
    <name evidence="5" type="ORF">NS96R_18875</name>
</gene>
<feature type="domain" description="Carrier" evidence="4">
    <location>
        <begin position="1009"/>
        <end position="1084"/>
    </location>
</feature>
<dbReference type="InterPro" id="IPR001242">
    <property type="entry name" value="Condensation_dom"/>
</dbReference>
<evidence type="ECO:0000256" key="3">
    <source>
        <dbReference type="ARBA" id="ARBA00022553"/>
    </source>
</evidence>
<dbReference type="InterPro" id="IPR000873">
    <property type="entry name" value="AMP-dep_synth/lig_dom"/>
</dbReference>
<reference evidence="5 6" key="1">
    <citation type="journal article" date="2016" name="Front. Microbiol.">
        <title>Genomic Resource of Rice Seed Associated Bacteria.</title>
        <authorList>
            <person name="Midha S."/>
            <person name="Bansal K."/>
            <person name="Sharma S."/>
            <person name="Kumar N."/>
            <person name="Patil P.P."/>
            <person name="Chaudhry V."/>
            <person name="Patil P.B."/>
        </authorList>
    </citation>
    <scope>NUCLEOTIDE SEQUENCE [LARGE SCALE GENOMIC DNA]</scope>
    <source>
        <strain evidence="5 6">NS96</strain>
    </source>
</reference>
<dbReference type="InterPro" id="IPR045851">
    <property type="entry name" value="AMP-bd_C_sf"/>
</dbReference>
<dbReference type="GO" id="GO:0009239">
    <property type="term" value="P:enterobactin biosynthetic process"/>
    <property type="evidence" value="ECO:0007669"/>
    <property type="project" value="TreeGrafter"/>
</dbReference>
<name>A0AAJ0LH09_9PSED</name>
<dbReference type="InterPro" id="IPR009081">
    <property type="entry name" value="PP-bd_ACP"/>
</dbReference>
<dbReference type="FunFam" id="3.30.559.10:FF:000012">
    <property type="entry name" value="Non-ribosomal peptide synthetase"/>
    <property type="match status" value="2"/>
</dbReference>
<dbReference type="SUPFAM" id="SSF56801">
    <property type="entry name" value="Acetyl-CoA synthetase-like"/>
    <property type="match status" value="2"/>
</dbReference>
<proteinExistence type="predicted"/>
<dbReference type="SMART" id="SM00823">
    <property type="entry name" value="PKS_PP"/>
    <property type="match status" value="1"/>
</dbReference>
<dbReference type="InterPro" id="IPR036736">
    <property type="entry name" value="ACP-like_sf"/>
</dbReference>
<dbReference type="CDD" id="cd19531">
    <property type="entry name" value="LCL_NRPS-like"/>
    <property type="match status" value="2"/>
</dbReference>
<keyword evidence="3" id="KW-0597">Phosphoprotein</keyword>
<protein>
    <recommendedName>
        <fullName evidence="4">Carrier domain-containing protein</fullName>
    </recommendedName>
</protein>
<dbReference type="Pfam" id="PF13193">
    <property type="entry name" value="AMP-binding_C"/>
    <property type="match status" value="1"/>
</dbReference>
<dbReference type="Gene3D" id="3.30.300.30">
    <property type="match status" value="1"/>
</dbReference>
<evidence type="ECO:0000256" key="2">
    <source>
        <dbReference type="ARBA" id="ARBA00022450"/>
    </source>
</evidence>
<dbReference type="GO" id="GO:0005829">
    <property type="term" value="C:cytosol"/>
    <property type="evidence" value="ECO:0007669"/>
    <property type="project" value="TreeGrafter"/>
</dbReference>
<dbReference type="Pfam" id="PF00550">
    <property type="entry name" value="PP-binding"/>
    <property type="match status" value="1"/>
</dbReference>
<keyword evidence="2" id="KW-0596">Phosphopantetheine</keyword>
<dbReference type="Pfam" id="PF00668">
    <property type="entry name" value="Condensation"/>
    <property type="match status" value="2"/>
</dbReference>
<dbReference type="Gene3D" id="1.10.1200.10">
    <property type="entry name" value="ACP-like"/>
    <property type="match status" value="1"/>
</dbReference>
<dbReference type="PROSITE" id="PS00012">
    <property type="entry name" value="PHOSPHOPANTETHEINE"/>
    <property type="match status" value="1"/>
</dbReference>
<dbReference type="GO" id="GO:0043041">
    <property type="term" value="P:amino acid activation for nonribosomal peptide biosynthetic process"/>
    <property type="evidence" value="ECO:0007669"/>
    <property type="project" value="TreeGrafter"/>
</dbReference>
<dbReference type="Gene3D" id="3.30.559.10">
    <property type="entry name" value="Chloramphenicol acetyltransferase-like domain"/>
    <property type="match status" value="2"/>
</dbReference>
<evidence type="ECO:0000313" key="5">
    <source>
        <dbReference type="EMBL" id="KTT15448.1"/>
    </source>
</evidence>
<dbReference type="FunFam" id="2.30.38.10:FF:000001">
    <property type="entry name" value="Non-ribosomal peptide synthetase PvdI"/>
    <property type="match status" value="1"/>
</dbReference>
<dbReference type="CDD" id="cd05930">
    <property type="entry name" value="A_NRPS"/>
    <property type="match status" value="1"/>
</dbReference>
<dbReference type="FunFam" id="3.40.50.980:FF:000001">
    <property type="entry name" value="Non-ribosomal peptide synthetase"/>
    <property type="match status" value="2"/>
</dbReference>
<dbReference type="SUPFAM" id="SSF52777">
    <property type="entry name" value="CoA-dependent acyltransferases"/>
    <property type="match status" value="4"/>
</dbReference>
<accession>A0AAJ0LH09</accession>
<dbReference type="EMBL" id="LDSN01000059">
    <property type="protein sequence ID" value="KTT15448.1"/>
    <property type="molecule type" value="Genomic_DNA"/>
</dbReference>
<dbReference type="PROSITE" id="PS00455">
    <property type="entry name" value="AMP_BINDING"/>
    <property type="match status" value="2"/>
</dbReference>
<dbReference type="Gene3D" id="3.30.559.30">
    <property type="entry name" value="Nonribosomal peptide synthetase, condensation domain"/>
    <property type="match status" value="2"/>
</dbReference>
<dbReference type="PANTHER" id="PTHR45527:SF1">
    <property type="entry name" value="FATTY ACID SYNTHASE"/>
    <property type="match status" value="1"/>
</dbReference>
<dbReference type="Gene3D" id="2.30.38.10">
    <property type="entry name" value="Luciferase, Domain 3"/>
    <property type="match status" value="1"/>
</dbReference>
<dbReference type="GO" id="GO:0009366">
    <property type="term" value="C:enterobactin synthetase complex"/>
    <property type="evidence" value="ECO:0007669"/>
    <property type="project" value="TreeGrafter"/>
</dbReference>
<organism evidence="5 6">
    <name type="scientific">Pseudomonas parafulva</name>
    <dbReference type="NCBI Taxonomy" id="157782"/>
    <lineage>
        <taxon>Bacteria</taxon>
        <taxon>Pseudomonadati</taxon>
        <taxon>Pseudomonadota</taxon>
        <taxon>Gammaproteobacteria</taxon>
        <taxon>Pseudomonadales</taxon>
        <taxon>Pseudomonadaceae</taxon>
        <taxon>Pseudomonas</taxon>
    </lineage>
</organism>